<dbReference type="GO" id="GO:0008757">
    <property type="term" value="F:S-adenosylmethionine-dependent methyltransferase activity"/>
    <property type="evidence" value="ECO:0007669"/>
    <property type="project" value="InterPro"/>
</dbReference>
<dbReference type="RefSeq" id="WP_200359583.1">
    <property type="nucleotide sequence ID" value="NZ_JAENIL010000095.1"/>
</dbReference>
<dbReference type="InterPro" id="IPR013216">
    <property type="entry name" value="Methyltransf_11"/>
</dbReference>
<reference evidence="2" key="1">
    <citation type="submission" date="2021-01" db="EMBL/GenBank/DDBJ databases">
        <title>Modified the classification status of verrucomicrobia.</title>
        <authorList>
            <person name="Feng X."/>
        </authorList>
    </citation>
    <scope>NUCLEOTIDE SEQUENCE</scope>
    <source>
        <strain evidence="2">KCTC 13126</strain>
    </source>
</reference>
<dbReference type="Gene3D" id="3.40.50.150">
    <property type="entry name" value="Vaccinia Virus protein VP39"/>
    <property type="match status" value="1"/>
</dbReference>
<dbReference type="SUPFAM" id="SSF53335">
    <property type="entry name" value="S-adenosyl-L-methionine-dependent methyltransferases"/>
    <property type="match status" value="1"/>
</dbReference>
<dbReference type="PANTHER" id="PTHR43591:SF24">
    <property type="entry name" value="2-METHOXY-6-POLYPRENYL-1,4-BENZOQUINOL METHYLASE, MITOCHONDRIAL"/>
    <property type="match status" value="1"/>
</dbReference>
<feature type="domain" description="Methyltransferase type 11" evidence="1">
    <location>
        <begin position="59"/>
        <end position="152"/>
    </location>
</feature>
<evidence type="ECO:0000313" key="3">
    <source>
        <dbReference type="Proteomes" id="UP000617628"/>
    </source>
</evidence>
<organism evidence="2 3">
    <name type="scientific">Pelagicoccus mobilis</name>
    <dbReference type="NCBI Taxonomy" id="415221"/>
    <lineage>
        <taxon>Bacteria</taxon>
        <taxon>Pseudomonadati</taxon>
        <taxon>Verrucomicrobiota</taxon>
        <taxon>Opitutia</taxon>
        <taxon>Puniceicoccales</taxon>
        <taxon>Pelagicoccaceae</taxon>
        <taxon>Pelagicoccus</taxon>
    </lineage>
</organism>
<comment type="caution">
    <text evidence="2">The sequence shown here is derived from an EMBL/GenBank/DDBJ whole genome shotgun (WGS) entry which is preliminary data.</text>
</comment>
<dbReference type="AlphaFoldDB" id="A0A934VP13"/>
<dbReference type="PANTHER" id="PTHR43591">
    <property type="entry name" value="METHYLTRANSFERASE"/>
    <property type="match status" value="1"/>
</dbReference>
<keyword evidence="2" id="KW-0808">Transferase</keyword>
<dbReference type="Proteomes" id="UP000617628">
    <property type="component" value="Unassembled WGS sequence"/>
</dbReference>
<name>A0A934VP13_9BACT</name>
<dbReference type="Pfam" id="PF08241">
    <property type="entry name" value="Methyltransf_11"/>
    <property type="match status" value="1"/>
</dbReference>
<keyword evidence="2" id="KW-0489">Methyltransferase</keyword>
<dbReference type="CDD" id="cd02440">
    <property type="entry name" value="AdoMet_MTases"/>
    <property type="match status" value="1"/>
</dbReference>
<proteinExistence type="predicted"/>
<evidence type="ECO:0000259" key="1">
    <source>
        <dbReference type="Pfam" id="PF08241"/>
    </source>
</evidence>
<gene>
    <name evidence="2" type="ORF">JIN87_26785</name>
</gene>
<keyword evidence="3" id="KW-1185">Reference proteome</keyword>
<dbReference type="InterPro" id="IPR029063">
    <property type="entry name" value="SAM-dependent_MTases_sf"/>
</dbReference>
<protein>
    <submittedName>
        <fullName evidence="2">Methyltransferase domain-containing protein</fullName>
    </submittedName>
</protein>
<dbReference type="EMBL" id="JAENIL010000095">
    <property type="protein sequence ID" value="MBK1880521.1"/>
    <property type="molecule type" value="Genomic_DNA"/>
</dbReference>
<dbReference type="GO" id="GO:0032259">
    <property type="term" value="P:methylation"/>
    <property type="evidence" value="ECO:0007669"/>
    <property type="project" value="UniProtKB-KW"/>
</dbReference>
<evidence type="ECO:0000313" key="2">
    <source>
        <dbReference type="EMBL" id="MBK1880521.1"/>
    </source>
</evidence>
<sequence length="280" mass="30502">MSTSTTTAPSSITPDYAAIKAKQNIAWGSGDYSVVGVTLQIVGERLCEALDIRSNQTLLDVAAGNGNVSLAAARRYAKVTSSDYVPALLERGRQRAEVDGLAMEFVEADAENLPFADNSYDNVTSSFGVMFTPNQDAAAAELMRVVRPGGKIGLANWTPEGFIGQLFKTIGKHLAPPAGLKSPALWGTKERLDEFFADEAESIAIQKQTYVWRYKSAQHWLEVWREIYGPLQKAFAALDTEQQDALAADLIALIDRFNVADDGTMVVPGDYFEVVVTKRS</sequence>
<accession>A0A934VP13</accession>